<dbReference type="CDD" id="cd21948">
    <property type="entry name" value="TD_EMAP2"/>
    <property type="match status" value="1"/>
</dbReference>
<evidence type="ECO:0000313" key="2">
    <source>
        <dbReference type="EMBL" id="KAG8536300.1"/>
    </source>
</evidence>
<evidence type="ECO:0008006" key="4">
    <source>
        <dbReference type="Google" id="ProtNLM"/>
    </source>
</evidence>
<dbReference type="AlphaFoldDB" id="A0AAV6YMV4"/>
<protein>
    <recommendedName>
        <fullName evidence="4">Echinoderm microtubule-associated protein-like 1</fullName>
    </recommendedName>
</protein>
<dbReference type="Proteomes" id="UP000824782">
    <property type="component" value="Unassembled WGS sequence"/>
</dbReference>
<name>A0AAV6YMV4_ENGPU</name>
<evidence type="ECO:0000256" key="1">
    <source>
        <dbReference type="SAM" id="MobiDB-lite"/>
    </source>
</evidence>
<proteinExistence type="predicted"/>
<comment type="caution">
    <text evidence="2">The sequence shown here is derived from an EMBL/GenBank/DDBJ whole genome shotgun (WGS) entry which is preliminary data.</text>
</comment>
<feature type="region of interest" description="Disordered" evidence="1">
    <location>
        <begin position="40"/>
        <end position="91"/>
    </location>
</feature>
<sequence length="91" mass="10183">MDTDDRISNLEQRLQLQEDEMQVLRAALSDALRRLRVCEERGDPLRGRQGAHVVKPPPRSSQNGMAPRRRSGMSTSPSSPKKGGTPVFSKR</sequence>
<dbReference type="EMBL" id="WNYA01046269">
    <property type="protein sequence ID" value="KAG8536300.1"/>
    <property type="molecule type" value="Genomic_DNA"/>
</dbReference>
<accession>A0AAV6YMV4</accession>
<gene>
    <name evidence="2" type="ORF">GDO81_026675</name>
</gene>
<organism evidence="2 3">
    <name type="scientific">Engystomops pustulosus</name>
    <name type="common">Tungara frog</name>
    <name type="synonym">Physalaemus pustulosus</name>
    <dbReference type="NCBI Taxonomy" id="76066"/>
    <lineage>
        <taxon>Eukaryota</taxon>
        <taxon>Metazoa</taxon>
        <taxon>Chordata</taxon>
        <taxon>Craniata</taxon>
        <taxon>Vertebrata</taxon>
        <taxon>Euteleostomi</taxon>
        <taxon>Amphibia</taxon>
        <taxon>Batrachia</taxon>
        <taxon>Anura</taxon>
        <taxon>Neobatrachia</taxon>
        <taxon>Hyloidea</taxon>
        <taxon>Leptodactylidae</taxon>
        <taxon>Leiuperinae</taxon>
        <taxon>Engystomops</taxon>
    </lineage>
</organism>
<evidence type="ECO:0000313" key="3">
    <source>
        <dbReference type="Proteomes" id="UP000824782"/>
    </source>
</evidence>
<reference evidence="2" key="1">
    <citation type="thesis" date="2020" institute="ProQuest LLC" country="789 East Eisenhower Parkway, Ann Arbor, MI, USA">
        <title>Comparative Genomics and Chromosome Evolution.</title>
        <authorList>
            <person name="Mudd A.B."/>
        </authorList>
    </citation>
    <scope>NUCLEOTIDE SEQUENCE</scope>
    <source>
        <strain evidence="2">237g6f4</strain>
        <tissue evidence="2">Blood</tissue>
    </source>
</reference>
<keyword evidence="3" id="KW-1185">Reference proteome</keyword>